<keyword evidence="1" id="KW-1133">Transmembrane helix</keyword>
<proteinExistence type="predicted"/>
<dbReference type="Proteomes" id="UP000054843">
    <property type="component" value="Unassembled WGS sequence"/>
</dbReference>
<name>A0A0V1M660_9BILA</name>
<feature type="non-terminal residue" evidence="2">
    <location>
        <position position="1"/>
    </location>
</feature>
<dbReference type="OrthoDB" id="5912930at2759"/>
<keyword evidence="1" id="KW-0812">Transmembrane</keyword>
<gene>
    <name evidence="2" type="ORF">T10_3098</name>
</gene>
<dbReference type="AlphaFoldDB" id="A0A0V1M660"/>
<dbReference type="EMBL" id="JYDO01000203">
    <property type="protein sequence ID" value="KRZ67267.1"/>
    <property type="molecule type" value="Genomic_DNA"/>
</dbReference>
<feature type="transmembrane region" description="Helical" evidence="1">
    <location>
        <begin position="21"/>
        <end position="41"/>
    </location>
</feature>
<reference evidence="2 3" key="1">
    <citation type="submission" date="2015-01" db="EMBL/GenBank/DDBJ databases">
        <title>Evolution of Trichinella species and genotypes.</title>
        <authorList>
            <person name="Korhonen P.K."/>
            <person name="Edoardo P."/>
            <person name="Giuseppe L.R."/>
            <person name="Gasser R.B."/>
        </authorList>
    </citation>
    <scope>NUCLEOTIDE SEQUENCE [LARGE SCALE GENOMIC DNA]</scope>
    <source>
        <strain evidence="2">ISS1980</strain>
    </source>
</reference>
<evidence type="ECO:0000313" key="2">
    <source>
        <dbReference type="EMBL" id="KRZ67267.1"/>
    </source>
</evidence>
<organism evidence="2 3">
    <name type="scientific">Trichinella papuae</name>
    <dbReference type="NCBI Taxonomy" id="268474"/>
    <lineage>
        <taxon>Eukaryota</taxon>
        <taxon>Metazoa</taxon>
        <taxon>Ecdysozoa</taxon>
        <taxon>Nematoda</taxon>
        <taxon>Enoplea</taxon>
        <taxon>Dorylaimia</taxon>
        <taxon>Trichinellida</taxon>
        <taxon>Trichinellidae</taxon>
        <taxon>Trichinella</taxon>
    </lineage>
</organism>
<keyword evidence="3" id="KW-1185">Reference proteome</keyword>
<evidence type="ECO:0000313" key="3">
    <source>
        <dbReference type="Proteomes" id="UP000054843"/>
    </source>
</evidence>
<accession>A0A0V1M660</accession>
<keyword evidence="1" id="KW-0472">Membrane</keyword>
<protein>
    <submittedName>
        <fullName evidence="2">Uncharacterized protein</fullName>
    </submittedName>
</protein>
<evidence type="ECO:0000256" key="1">
    <source>
        <dbReference type="SAM" id="Phobius"/>
    </source>
</evidence>
<comment type="caution">
    <text evidence="2">The sequence shown here is derived from an EMBL/GenBank/DDBJ whole genome shotgun (WGS) entry which is preliminary data.</text>
</comment>
<sequence length="360" mass="41781">LKIRMRRLNNELRCCDKQSTAVAYFEAGLLSLLVSFSAWGFTRLTVKFSEIEESIQGKVISDFISVMGDNNAENNNMTARLRGFHESLPLLHQMNRSDAPEFTSVLLQLTDPVESIWRTVTILIDRRNEFYQSIVPVLEETVPRLFRNIRMETDPPLILEHQMFMENVIGFSYGKLGAHHRAIFHHEIILCLPAEKFMQLAYNTISSCSNDFRLVGRSNLYRLIHNIKQRAMQCHAIVRNIFVIIVGVEEYFAELNYFRANQMQNASEMVTEKGYPTLYRAEALLSRQEYDLACRAVFEGVQVSYCQVSSMYQFAEQVHAFTSDIAFREYEHRYVIARALREHLLRGIENQFDGNLLLPP</sequence>